<dbReference type="STRING" id="708187.A0A1Q8RGJ6"/>
<accession>A0A1Q8RGJ6</accession>
<dbReference type="OrthoDB" id="10253736at2759"/>
<evidence type="ECO:0000256" key="4">
    <source>
        <dbReference type="RuleBase" id="RU000363"/>
    </source>
</evidence>
<dbReference type="AlphaFoldDB" id="A0A1Q8RGJ6"/>
<evidence type="ECO:0000313" key="6">
    <source>
        <dbReference type="Proteomes" id="UP000186583"/>
    </source>
</evidence>
<dbReference type="PRINTS" id="PR00081">
    <property type="entry name" value="GDHRDH"/>
</dbReference>
<evidence type="ECO:0000256" key="2">
    <source>
        <dbReference type="ARBA" id="ARBA00022857"/>
    </source>
</evidence>
<dbReference type="Pfam" id="PF00106">
    <property type="entry name" value="adh_short"/>
    <property type="match status" value="1"/>
</dbReference>
<dbReference type="EMBL" id="MPGH01000204">
    <property type="protein sequence ID" value="OLN83424.1"/>
    <property type="molecule type" value="Genomic_DNA"/>
</dbReference>
<evidence type="ECO:0000256" key="3">
    <source>
        <dbReference type="ARBA" id="ARBA00023002"/>
    </source>
</evidence>
<proteinExistence type="inferred from homology"/>
<dbReference type="InterPro" id="IPR002347">
    <property type="entry name" value="SDR_fam"/>
</dbReference>
<dbReference type="InterPro" id="IPR020904">
    <property type="entry name" value="Sc_DH/Rdtase_CS"/>
</dbReference>
<organism evidence="5 6">
    <name type="scientific">Colletotrichum chlorophyti</name>
    <dbReference type="NCBI Taxonomy" id="708187"/>
    <lineage>
        <taxon>Eukaryota</taxon>
        <taxon>Fungi</taxon>
        <taxon>Dikarya</taxon>
        <taxon>Ascomycota</taxon>
        <taxon>Pezizomycotina</taxon>
        <taxon>Sordariomycetes</taxon>
        <taxon>Hypocreomycetidae</taxon>
        <taxon>Glomerellales</taxon>
        <taxon>Glomerellaceae</taxon>
        <taxon>Colletotrichum</taxon>
    </lineage>
</organism>
<name>A0A1Q8RGJ6_9PEZI</name>
<keyword evidence="6" id="KW-1185">Reference proteome</keyword>
<evidence type="ECO:0000313" key="5">
    <source>
        <dbReference type="EMBL" id="OLN83424.1"/>
    </source>
</evidence>
<gene>
    <name evidence="5" type="ORF">CCHL11_03114</name>
</gene>
<dbReference type="InterPro" id="IPR036291">
    <property type="entry name" value="NAD(P)-bd_dom_sf"/>
</dbReference>
<dbReference type="PANTHER" id="PTHR24322:SF736">
    <property type="entry name" value="RETINOL DEHYDROGENASE 10"/>
    <property type="match status" value="1"/>
</dbReference>
<sequence>MSFSREGFTVDVVVRWLRKSLLNPYLSIPLATFLALLSAKKDGAIELSSIQAGNAYRMVFFAALASAVLSTTEYLNKWAANNWVADDSWDFDKEVIVVTGGSSGIGASIIKHILSRSPQANIVVVDLAPLSWEPPKGSRIHYFKCDLSDTEALKTLCTLIRAQVGDPTVLVNNAGIARGYTVMEGSYADVELTIKTNLIAPFLLTKEFLPYMVRCNHGHIVNTGSMSSVVPPARLADYSAAKAGLTAMHESLQLELKYIHKAPKVRQTLGIFGFIRTPLVTFDPGQPHFVMPLLHVDTVGEAIANALYSGCGGTIYLPSVMSPVTALRAGPEWLWRIARETTASSKDIKYTPRQKINSVTGHLEVEDVVKSKVVTAQTADSR</sequence>
<evidence type="ECO:0000256" key="1">
    <source>
        <dbReference type="ARBA" id="ARBA00006484"/>
    </source>
</evidence>
<dbReference type="Gene3D" id="3.40.50.720">
    <property type="entry name" value="NAD(P)-binding Rossmann-like Domain"/>
    <property type="match status" value="1"/>
</dbReference>
<dbReference type="GO" id="GO:0016616">
    <property type="term" value="F:oxidoreductase activity, acting on the CH-OH group of donors, NAD or NADP as acceptor"/>
    <property type="evidence" value="ECO:0007669"/>
    <property type="project" value="TreeGrafter"/>
</dbReference>
<dbReference type="PRINTS" id="PR00080">
    <property type="entry name" value="SDRFAMILY"/>
</dbReference>
<comment type="caution">
    <text evidence="5">The sequence shown here is derived from an EMBL/GenBank/DDBJ whole genome shotgun (WGS) entry which is preliminary data.</text>
</comment>
<dbReference type="PROSITE" id="PS00061">
    <property type="entry name" value="ADH_SHORT"/>
    <property type="match status" value="1"/>
</dbReference>
<keyword evidence="3" id="KW-0560">Oxidoreductase</keyword>
<dbReference type="PANTHER" id="PTHR24322">
    <property type="entry name" value="PKSB"/>
    <property type="match status" value="1"/>
</dbReference>
<keyword evidence="2" id="KW-0521">NADP</keyword>
<protein>
    <submittedName>
        <fullName evidence="5">Short-chain dehydrogenase/reductase family 16C member 6-like protein 2</fullName>
    </submittedName>
</protein>
<dbReference type="SUPFAM" id="SSF51735">
    <property type="entry name" value="NAD(P)-binding Rossmann-fold domains"/>
    <property type="match status" value="1"/>
</dbReference>
<reference evidence="5 6" key="1">
    <citation type="submission" date="2016-11" db="EMBL/GenBank/DDBJ databases">
        <title>Draft Genome Assembly of Colletotrichum chlorophyti a pathogen of herbaceous plants.</title>
        <authorList>
            <person name="Gan P."/>
            <person name="Narusaka M."/>
            <person name="Tsushima A."/>
            <person name="Narusaka Y."/>
            <person name="Takano Y."/>
            <person name="Shirasu K."/>
        </authorList>
    </citation>
    <scope>NUCLEOTIDE SEQUENCE [LARGE SCALE GENOMIC DNA]</scope>
    <source>
        <strain evidence="5 6">NTL11</strain>
    </source>
</reference>
<dbReference type="Proteomes" id="UP000186583">
    <property type="component" value="Unassembled WGS sequence"/>
</dbReference>
<comment type="similarity">
    <text evidence="1 4">Belongs to the short-chain dehydrogenases/reductases (SDR) family.</text>
</comment>